<keyword evidence="2" id="KW-0808">Transferase</keyword>
<sequence length="279" mass="32113">MVLLIDTRQVAKLNTVRVLLSTAVNKDWPLYRLDVKNAFSDGDLVEEIYMTPDLKPNLVNSSVSQRKYTLDLLTEIGTLGCPPTDTPIKFNCKLGNCDDQILVDKEQYQRLVGKLIYLSHTHPDIAFAVSVVNQLIQASYEKHMEVVNRILRYLKNKPENLPPVTVPLFGTILKFCQIFIILTDNDETGLTFVKKKLTNDFQIKDLETLKNFLGMEFARSKSGILVNQISMVSQFMHAPELVHFDAVYRILRYLKGSTIDRRSTYEYSSFVERKFCYLE</sequence>
<name>A0A5D3DYA8_CUCMM</name>
<accession>A0A5D3DYA8</accession>
<evidence type="ECO:0000259" key="1">
    <source>
        <dbReference type="Pfam" id="PF07727"/>
    </source>
</evidence>
<proteinExistence type="predicted"/>
<dbReference type="AlphaFoldDB" id="A0A5D3DYA8"/>
<dbReference type="Proteomes" id="UP000321947">
    <property type="component" value="Unassembled WGS sequence"/>
</dbReference>
<evidence type="ECO:0000313" key="3">
    <source>
        <dbReference type="Proteomes" id="UP000321947"/>
    </source>
</evidence>
<dbReference type="PANTHER" id="PTHR11439">
    <property type="entry name" value="GAG-POL-RELATED RETROTRANSPOSON"/>
    <property type="match status" value="1"/>
</dbReference>
<gene>
    <name evidence="2" type="ORF">E5676_scaffold600G001540</name>
</gene>
<dbReference type="Pfam" id="PF07727">
    <property type="entry name" value="RVT_2"/>
    <property type="match status" value="1"/>
</dbReference>
<keyword evidence="2" id="KW-0695">RNA-directed DNA polymerase</keyword>
<feature type="domain" description="Reverse transcriptase Ty1/copia-type" evidence="1">
    <location>
        <begin position="10"/>
        <end position="53"/>
    </location>
</feature>
<dbReference type="InterPro" id="IPR013103">
    <property type="entry name" value="RVT_2"/>
</dbReference>
<dbReference type="EMBL" id="SSTD01002133">
    <property type="protein sequence ID" value="TYK28325.1"/>
    <property type="molecule type" value="Genomic_DNA"/>
</dbReference>
<dbReference type="SUPFAM" id="SSF56672">
    <property type="entry name" value="DNA/RNA polymerases"/>
    <property type="match status" value="1"/>
</dbReference>
<protein>
    <submittedName>
        <fullName evidence="2">Reverse transcriptase</fullName>
    </submittedName>
</protein>
<organism evidence="2 3">
    <name type="scientific">Cucumis melo var. makuwa</name>
    <name type="common">Oriental melon</name>
    <dbReference type="NCBI Taxonomy" id="1194695"/>
    <lineage>
        <taxon>Eukaryota</taxon>
        <taxon>Viridiplantae</taxon>
        <taxon>Streptophyta</taxon>
        <taxon>Embryophyta</taxon>
        <taxon>Tracheophyta</taxon>
        <taxon>Spermatophyta</taxon>
        <taxon>Magnoliopsida</taxon>
        <taxon>eudicotyledons</taxon>
        <taxon>Gunneridae</taxon>
        <taxon>Pentapetalae</taxon>
        <taxon>rosids</taxon>
        <taxon>fabids</taxon>
        <taxon>Cucurbitales</taxon>
        <taxon>Cucurbitaceae</taxon>
        <taxon>Benincaseae</taxon>
        <taxon>Cucumis</taxon>
    </lineage>
</organism>
<dbReference type="GO" id="GO:0003964">
    <property type="term" value="F:RNA-directed DNA polymerase activity"/>
    <property type="evidence" value="ECO:0007669"/>
    <property type="project" value="UniProtKB-KW"/>
</dbReference>
<dbReference type="PANTHER" id="PTHR11439:SF463">
    <property type="entry name" value="REVERSE TRANSCRIPTASE TY1_COPIA-TYPE DOMAIN-CONTAINING PROTEIN"/>
    <property type="match status" value="1"/>
</dbReference>
<evidence type="ECO:0000313" key="2">
    <source>
        <dbReference type="EMBL" id="TYK28325.1"/>
    </source>
</evidence>
<dbReference type="InterPro" id="IPR043502">
    <property type="entry name" value="DNA/RNA_pol_sf"/>
</dbReference>
<comment type="caution">
    <text evidence="2">The sequence shown here is derived from an EMBL/GenBank/DDBJ whole genome shotgun (WGS) entry which is preliminary data.</text>
</comment>
<reference evidence="2 3" key="1">
    <citation type="submission" date="2019-08" db="EMBL/GenBank/DDBJ databases">
        <title>Draft genome sequences of two oriental melons (Cucumis melo L. var makuwa).</title>
        <authorList>
            <person name="Kwon S.-Y."/>
        </authorList>
    </citation>
    <scope>NUCLEOTIDE SEQUENCE [LARGE SCALE GENOMIC DNA]</scope>
    <source>
        <strain evidence="3">cv. Chang Bougi</strain>
        <tissue evidence="2">Leaf</tissue>
    </source>
</reference>
<keyword evidence="2" id="KW-0548">Nucleotidyltransferase</keyword>